<dbReference type="Proteomes" id="UP001642409">
    <property type="component" value="Unassembled WGS sequence"/>
</dbReference>
<keyword evidence="4" id="KW-1185">Reference proteome</keyword>
<dbReference type="AlphaFoldDB" id="A0AA86UT16"/>
<reference evidence="2" key="1">
    <citation type="submission" date="2023-06" db="EMBL/GenBank/DDBJ databases">
        <authorList>
            <person name="Kurt Z."/>
        </authorList>
    </citation>
    <scope>NUCLEOTIDE SEQUENCE</scope>
</reference>
<evidence type="ECO:0000256" key="1">
    <source>
        <dbReference type="SAM" id="MobiDB-lite"/>
    </source>
</evidence>
<proteinExistence type="predicted"/>
<accession>A0AA86UT16</accession>
<feature type="compositionally biased region" description="Basic and acidic residues" evidence="1">
    <location>
        <begin position="12"/>
        <end position="21"/>
    </location>
</feature>
<gene>
    <name evidence="3" type="ORF">HINF_LOCUS34451</name>
    <name evidence="2" type="ORF">HINF_LOCUS58170</name>
</gene>
<name>A0AA86UT16_9EUKA</name>
<reference evidence="3 4" key="2">
    <citation type="submission" date="2024-07" db="EMBL/GenBank/DDBJ databases">
        <authorList>
            <person name="Akdeniz Z."/>
        </authorList>
    </citation>
    <scope>NUCLEOTIDE SEQUENCE [LARGE SCALE GENOMIC DNA]</scope>
</reference>
<evidence type="ECO:0000313" key="4">
    <source>
        <dbReference type="Proteomes" id="UP001642409"/>
    </source>
</evidence>
<sequence>MPRVGKSGLESEQPHFNRDEPQPQFNRKFTVISDQTPLSLQELLQADIMRGVEGSNIQLIEIQNKRKTLKTALDNCKHEVNAVLKNANHVQFTSSAAELFQQLNHAVSQ</sequence>
<feature type="region of interest" description="Disordered" evidence="1">
    <location>
        <begin position="1"/>
        <end position="25"/>
    </location>
</feature>
<evidence type="ECO:0000313" key="2">
    <source>
        <dbReference type="EMBL" id="CAI9970525.1"/>
    </source>
</evidence>
<protein>
    <submittedName>
        <fullName evidence="3">Hypothetical_protein</fullName>
    </submittedName>
</protein>
<comment type="caution">
    <text evidence="2">The sequence shown here is derived from an EMBL/GenBank/DDBJ whole genome shotgun (WGS) entry which is preliminary data.</text>
</comment>
<organism evidence="2">
    <name type="scientific">Hexamita inflata</name>
    <dbReference type="NCBI Taxonomy" id="28002"/>
    <lineage>
        <taxon>Eukaryota</taxon>
        <taxon>Metamonada</taxon>
        <taxon>Diplomonadida</taxon>
        <taxon>Hexamitidae</taxon>
        <taxon>Hexamitinae</taxon>
        <taxon>Hexamita</taxon>
    </lineage>
</organism>
<dbReference type="EMBL" id="CAXDID020000122">
    <property type="protein sequence ID" value="CAL6032366.1"/>
    <property type="molecule type" value="Genomic_DNA"/>
</dbReference>
<evidence type="ECO:0000313" key="3">
    <source>
        <dbReference type="EMBL" id="CAL6032366.1"/>
    </source>
</evidence>
<dbReference type="EMBL" id="CATOUU010001074">
    <property type="protein sequence ID" value="CAI9970525.1"/>
    <property type="molecule type" value="Genomic_DNA"/>
</dbReference>